<dbReference type="SUPFAM" id="SSF141452">
    <property type="entry name" value="Hcp1-like"/>
    <property type="match status" value="1"/>
</dbReference>
<evidence type="ECO:0000313" key="2">
    <source>
        <dbReference type="Proteomes" id="UP000325755"/>
    </source>
</evidence>
<proteinExistence type="predicted"/>
<dbReference type="NCBIfam" id="TIGR03344">
    <property type="entry name" value="VI_effect_Hcp1"/>
    <property type="match status" value="1"/>
</dbReference>
<protein>
    <submittedName>
        <fullName evidence="1">Type VI secretion system tube protein Hcp</fullName>
    </submittedName>
</protein>
<dbReference type="InParanoid" id="A0A5Q0BLS7"/>
<dbReference type="InterPro" id="IPR036624">
    <property type="entry name" value="Hcp1-lik_sf"/>
</dbReference>
<dbReference type="Gene3D" id="2.30.110.20">
    <property type="entry name" value="Hcp1-like"/>
    <property type="match status" value="1"/>
</dbReference>
<name>A0A5Q0BLS7_9GAMM</name>
<organism evidence="1 2">
    <name type="scientific">Candidatus Methylospira mobilis</name>
    <dbReference type="NCBI Taxonomy" id="1808979"/>
    <lineage>
        <taxon>Bacteria</taxon>
        <taxon>Pseudomonadati</taxon>
        <taxon>Pseudomonadota</taxon>
        <taxon>Gammaproteobacteria</taxon>
        <taxon>Methylococcales</taxon>
        <taxon>Methylococcaceae</taxon>
        <taxon>Candidatus Methylospira</taxon>
    </lineage>
</organism>
<dbReference type="EMBL" id="CP044205">
    <property type="protein sequence ID" value="QFY43174.1"/>
    <property type="molecule type" value="Genomic_DNA"/>
</dbReference>
<dbReference type="Proteomes" id="UP000325755">
    <property type="component" value="Chromosome"/>
</dbReference>
<accession>A0A5Q0BLS7</accession>
<reference evidence="1 2" key="1">
    <citation type="submission" date="2019-09" db="EMBL/GenBank/DDBJ databases">
        <title>Ecophysiology of the spiral-shaped methanotroph Methylospira mobilis as revealed by the complete genome sequence.</title>
        <authorList>
            <person name="Oshkin I.Y."/>
            <person name="Dedysh S.N."/>
            <person name="Miroshnikov K."/>
            <person name="Danilova O.V."/>
            <person name="Hakobyan A."/>
            <person name="Liesack W."/>
        </authorList>
    </citation>
    <scope>NUCLEOTIDE SEQUENCE [LARGE SCALE GENOMIC DNA]</scope>
    <source>
        <strain evidence="1 2">Shm1</strain>
    </source>
</reference>
<dbReference type="InterPro" id="IPR008514">
    <property type="entry name" value="T6SS_Hcp"/>
</dbReference>
<dbReference type="KEGG" id="mmob:F6R98_11545"/>
<dbReference type="PANTHER" id="PTHR34319">
    <property type="entry name" value="MAJOR EXPORTED PROTEIN"/>
    <property type="match status" value="1"/>
</dbReference>
<dbReference type="Pfam" id="PF05638">
    <property type="entry name" value="T6SS_HCP"/>
    <property type="match status" value="1"/>
</dbReference>
<gene>
    <name evidence="1" type="primary">hcp</name>
    <name evidence="1" type="ORF">F6R98_11545</name>
</gene>
<dbReference type="InterPro" id="IPR052947">
    <property type="entry name" value="T6SS_Hcp1_domain"/>
</dbReference>
<dbReference type="OrthoDB" id="5674026at2"/>
<dbReference type="PANTHER" id="PTHR34319:SF6">
    <property type="entry name" value="MAJOR EXPORTED PROTEIN"/>
    <property type="match status" value="1"/>
</dbReference>
<dbReference type="AlphaFoldDB" id="A0A5Q0BLS7"/>
<evidence type="ECO:0000313" key="1">
    <source>
        <dbReference type="EMBL" id="QFY43174.1"/>
    </source>
</evidence>
<dbReference type="RefSeq" id="WP_153249156.1">
    <property type="nucleotide sequence ID" value="NZ_CP044205.1"/>
</dbReference>
<keyword evidence="2" id="KW-1185">Reference proteome</keyword>
<sequence>MALPSYFSLKGAKQGQIDGSCDIKGHEKKILVQGHEHKIDIPVSLQTGLATGKRVHHPFLVRKSVDASSPKIQQALTTGETITEALLEFTHIDKNGQEVVYFTKKIENAVVISVEHETQNILDPDFTKYPTWEIVALTYGKITTTWKDGGIEAVDSWTGQ</sequence>